<proteinExistence type="predicted"/>
<protein>
    <submittedName>
        <fullName evidence="2">Uncharacterized protein</fullName>
    </submittedName>
</protein>
<keyword evidence="3" id="KW-1185">Reference proteome</keyword>
<sequence>MCWWKDKSCVTFISIIVTAIVSLLSVIVGGYVKTNGELSIIRENYEREQKSLANAFAGEITIILSSMEAREYHKIFINILKNIENDVMPLSDLPLFSINLDVAFPMYRTRIGDVGLLPADASKKLVMFYGYVFSLLEDVQNSPKLFLASSKEIATDESEIKRNYYRMWKMTCEQDLKILNKLFTLGNCLINDLEKFAK</sequence>
<accession>A0A1B2I2Y7</accession>
<name>A0A1B2I2Y7_9BACT</name>
<dbReference type="KEGG" id="cpor:BED41_04080"/>
<keyword evidence="1" id="KW-0472">Membrane</keyword>
<dbReference type="GeneID" id="83057033"/>
<dbReference type="AlphaFoldDB" id="A0A1B2I2Y7"/>
<keyword evidence="1" id="KW-1133">Transmembrane helix</keyword>
<evidence type="ECO:0000256" key="1">
    <source>
        <dbReference type="SAM" id="Phobius"/>
    </source>
</evidence>
<evidence type="ECO:0000313" key="2">
    <source>
        <dbReference type="EMBL" id="ANZ44338.1"/>
    </source>
</evidence>
<gene>
    <name evidence="2" type="ORF">BED41_04080</name>
</gene>
<dbReference type="EMBL" id="CP016757">
    <property type="protein sequence ID" value="ANZ44338.1"/>
    <property type="molecule type" value="Genomic_DNA"/>
</dbReference>
<organism evidence="2 3">
    <name type="scientific">Cloacibacillus porcorum</name>
    <dbReference type="NCBI Taxonomy" id="1197717"/>
    <lineage>
        <taxon>Bacteria</taxon>
        <taxon>Thermotogati</taxon>
        <taxon>Synergistota</taxon>
        <taxon>Synergistia</taxon>
        <taxon>Synergistales</taxon>
        <taxon>Synergistaceae</taxon>
        <taxon>Cloacibacillus</taxon>
    </lineage>
</organism>
<dbReference type="STRING" id="1197717.BED41_04080"/>
<evidence type="ECO:0000313" key="3">
    <source>
        <dbReference type="Proteomes" id="UP000093044"/>
    </source>
</evidence>
<dbReference type="Proteomes" id="UP000093044">
    <property type="component" value="Chromosome"/>
</dbReference>
<dbReference type="RefSeq" id="WP_066743360.1">
    <property type="nucleotide sequence ID" value="NZ_CP016757.1"/>
</dbReference>
<reference evidence="2" key="1">
    <citation type="submission" date="2016-08" db="EMBL/GenBank/DDBJ databases">
        <title>Complete genome of Cloacibacillus porcorum.</title>
        <authorList>
            <person name="Looft T."/>
            <person name="Bayles D.O."/>
            <person name="Alt D.P."/>
        </authorList>
    </citation>
    <scope>NUCLEOTIDE SEQUENCE [LARGE SCALE GENOMIC DNA]</scope>
    <source>
        <strain evidence="2">CL-84</strain>
    </source>
</reference>
<keyword evidence="1" id="KW-0812">Transmembrane</keyword>
<feature type="transmembrane region" description="Helical" evidence="1">
    <location>
        <begin position="12"/>
        <end position="32"/>
    </location>
</feature>